<dbReference type="InterPro" id="IPR039420">
    <property type="entry name" value="WalR-like"/>
</dbReference>
<dbReference type="SUPFAM" id="SSF52172">
    <property type="entry name" value="CheY-like"/>
    <property type="match status" value="1"/>
</dbReference>
<evidence type="ECO:0000256" key="3">
    <source>
        <dbReference type="ARBA" id="ARBA00023012"/>
    </source>
</evidence>
<dbReference type="Pfam" id="PF00486">
    <property type="entry name" value="Trans_reg_C"/>
    <property type="match status" value="1"/>
</dbReference>
<feature type="domain" description="OmpR/PhoB-type" evidence="10">
    <location>
        <begin position="139"/>
        <end position="238"/>
    </location>
</feature>
<dbReference type="SUPFAM" id="SSF46894">
    <property type="entry name" value="C-terminal effector domain of the bipartite response regulators"/>
    <property type="match status" value="1"/>
</dbReference>
<feature type="domain" description="Response regulatory" evidence="9">
    <location>
        <begin position="6"/>
        <end position="119"/>
    </location>
</feature>
<gene>
    <name evidence="11" type="ORF">FFV09_00035</name>
</gene>
<dbReference type="FunFam" id="1.10.10.10:FF:000018">
    <property type="entry name" value="DNA-binding response regulator ResD"/>
    <property type="match status" value="1"/>
</dbReference>
<comment type="subcellular location">
    <subcellularLocation>
        <location evidence="1">Cytoplasm</location>
    </subcellularLocation>
</comment>
<proteinExistence type="predicted"/>
<dbReference type="SMART" id="SM00862">
    <property type="entry name" value="Trans_reg_C"/>
    <property type="match status" value="1"/>
</dbReference>
<feature type="DNA-binding region" description="OmpR/PhoB-type" evidence="8">
    <location>
        <begin position="139"/>
        <end position="238"/>
    </location>
</feature>
<evidence type="ECO:0000259" key="10">
    <source>
        <dbReference type="PROSITE" id="PS51755"/>
    </source>
</evidence>
<dbReference type="InterPro" id="IPR036388">
    <property type="entry name" value="WH-like_DNA-bd_sf"/>
</dbReference>
<dbReference type="AlphaFoldDB" id="A0A4Y6UP32"/>
<dbReference type="PROSITE" id="PS50110">
    <property type="entry name" value="RESPONSE_REGULATORY"/>
    <property type="match status" value="1"/>
</dbReference>
<name>A0A4Y6UP32_SACBS</name>
<dbReference type="Proteomes" id="UP000316968">
    <property type="component" value="Chromosome"/>
</dbReference>
<sequence length="238" mass="26913">MNPTKKIVIVEDELDISRIVTNYMAKHGYEASAASNGADGLRMIELLDPDYVIMDLTLPDADGLELCRQIRETRETPILILSARGSDTDKVLGLGFGADDYMTKPFSLSELLARINAHFRRYDKMKQAAEPVRLPEEPDAQLRIGELSIDKSEHRVSAGGREIALSAKEFDLLLVLAEHRNRVFSKSELLDLVWGSDRYVDENTVSVYVRRVREKIEESPSDPRYLKTVWGVGYKLCP</sequence>
<evidence type="ECO:0000256" key="1">
    <source>
        <dbReference type="ARBA" id="ARBA00004496"/>
    </source>
</evidence>
<reference evidence="11 12" key="1">
    <citation type="submission" date="2019-06" db="EMBL/GenBank/DDBJ databases">
        <title>Saccharibacillus brassicae sp. nov., an endophytic bacterium isolated from Chinese cabbage seeds (Brassica pekinensis).</title>
        <authorList>
            <person name="Jiang L."/>
            <person name="Lee J."/>
            <person name="Kim S.W."/>
        </authorList>
    </citation>
    <scope>NUCLEOTIDE SEQUENCE [LARGE SCALE GENOMIC DNA]</scope>
    <source>
        <strain evidence="12">KCTC 43072 / ATSA2</strain>
    </source>
</reference>
<evidence type="ECO:0000256" key="7">
    <source>
        <dbReference type="PROSITE-ProRule" id="PRU00169"/>
    </source>
</evidence>
<keyword evidence="6" id="KW-0804">Transcription</keyword>
<dbReference type="GO" id="GO:0000156">
    <property type="term" value="F:phosphorelay response regulator activity"/>
    <property type="evidence" value="ECO:0007669"/>
    <property type="project" value="TreeGrafter"/>
</dbReference>
<evidence type="ECO:0000313" key="12">
    <source>
        <dbReference type="Proteomes" id="UP000316968"/>
    </source>
</evidence>
<evidence type="ECO:0000256" key="6">
    <source>
        <dbReference type="ARBA" id="ARBA00023163"/>
    </source>
</evidence>
<keyword evidence="4" id="KW-0805">Transcription regulation</keyword>
<dbReference type="CDD" id="cd00383">
    <property type="entry name" value="trans_reg_C"/>
    <property type="match status" value="1"/>
</dbReference>
<dbReference type="GO" id="GO:0005829">
    <property type="term" value="C:cytosol"/>
    <property type="evidence" value="ECO:0007669"/>
    <property type="project" value="TreeGrafter"/>
</dbReference>
<evidence type="ECO:0000259" key="9">
    <source>
        <dbReference type="PROSITE" id="PS50110"/>
    </source>
</evidence>
<dbReference type="PANTHER" id="PTHR48111:SF40">
    <property type="entry name" value="PHOSPHATE REGULON TRANSCRIPTIONAL REGULATORY PROTEIN PHOB"/>
    <property type="match status" value="1"/>
</dbReference>
<dbReference type="SMART" id="SM00448">
    <property type="entry name" value="REC"/>
    <property type="match status" value="1"/>
</dbReference>
<dbReference type="KEGG" id="saca:FFV09_00035"/>
<evidence type="ECO:0000256" key="5">
    <source>
        <dbReference type="ARBA" id="ARBA00023125"/>
    </source>
</evidence>
<dbReference type="GO" id="GO:0006355">
    <property type="term" value="P:regulation of DNA-templated transcription"/>
    <property type="evidence" value="ECO:0007669"/>
    <property type="project" value="InterPro"/>
</dbReference>
<evidence type="ECO:0000256" key="8">
    <source>
        <dbReference type="PROSITE-ProRule" id="PRU01091"/>
    </source>
</evidence>
<dbReference type="GO" id="GO:0000976">
    <property type="term" value="F:transcription cis-regulatory region binding"/>
    <property type="evidence" value="ECO:0007669"/>
    <property type="project" value="TreeGrafter"/>
</dbReference>
<evidence type="ECO:0000313" key="11">
    <source>
        <dbReference type="EMBL" id="QDH19383.1"/>
    </source>
</evidence>
<evidence type="ECO:0000256" key="2">
    <source>
        <dbReference type="ARBA" id="ARBA00022553"/>
    </source>
</evidence>
<dbReference type="Pfam" id="PF00072">
    <property type="entry name" value="Response_reg"/>
    <property type="match status" value="1"/>
</dbReference>
<dbReference type="InterPro" id="IPR001867">
    <property type="entry name" value="OmpR/PhoB-type_DNA-bd"/>
</dbReference>
<dbReference type="PROSITE" id="PS51755">
    <property type="entry name" value="OMPR_PHOB"/>
    <property type="match status" value="1"/>
</dbReference>
<protein>
    <submittedName>
        <fullName evidence="11">Response regulator transcription factor</fullName>
    </submittedName>
</protein>
<dbReference type="GO" id="GO:0032993">
    <property type="term" value="C:protein-DNA complex"/>
    <property type="evidence" value="ECO:0007669"/>
    <property type="project" value="TreeGrafter"/>
</dbReference>
<dbReference type="PANTHER" id="PTHR48111">
    <property type="entry name" value="REGULATOR OF RPOS"/>
    <property type="match status" value="1"/>
</dbReference>
<dbReference type="Gene3D" id="3.40.50.2300">
    <property type="match status" value="1"/>
</dbReference>
<evidence type="ECO:0000256" key="4">
    <source>
        <dbReference type="ARBA" id="ARBA00023015"/>
    </source>
</evidence>
<feature type="modified residue" description="4-aspartylphosphate" evidence="7">
    <location>
        <position position="55"/>
    </location>
</feature>
<dbReference type="Gene3D" id="1.10.10.10">
    <property type="entry name" value="Winged helix-like DNA-binding domain superfamily/Winged helix DNA-binding domain"/>
    <property type="match status" value="1"/>
</dbReference>
<dbReference type="OrthoDB" id="9790442at2"/>
<accession>A0A4Y6UP32</accession>
<dbReference type="RefSeq" id="WP_141445758.1">
    <property type="nucleotide sequence ID" value="NZ_CP041217.1"/>
</dbReference>
<dbReference type="InterPro" id="IPR016032">
    <property type="entry name" value="Sig_transdc_resp-reg_C-effctor"/>
</dbReference>
<dbReference type="InterPro" id="IPR011006">
    <property type="entry name" value="CheY-like_superfamily"/>
</dbReference>
<organism evidence="11 12">
    <name type="scientific">Saccharibacillus brassicae</name>
    <dbReference type="NCBI Taxonomy" id="2583377"/>
    <lineage>
        <taxon>Bacteria</taxon>
        <taxon>Bacillati</taxon>
        <taxon>Bacillota</taxon>
        <taxon>Bacilli</taxon>
        <taxon>Bacillales</taxon>
        <taxon>Paenibacillaceae</taxon>
        <taxon>Saccharibacillus</taxon>
    </lineage>
</organism>
<dbReference type="EMBL" id="CP041217">
    <property type="protein sequence ID" value="QDH19383.1"/>
    <property type="molecule type" value="Genomic_DNA"/>
</dbReference>
<keyword evidence="3" id="KW-0902">Two-component regulatory system</keyword>
<keyword evidence="5 8" id="KW-0238">DNA-binding</keyword>
<keyword evidence="2 7" id="KW-0597">Phosphoprotein</keyword>
<dbReference type="Gene3D" id="6.10.250.690">
    <property type="match status" value="1"/>
</dbReference>
<keyword evidence="12" id="KW-1185">Reference proteome</keyword>
<dbReference type="InterPro" id="IPR001789">
    <property type="entry name" value="Sig_transdc_resp-reg_receiver"/>
</dbReference>